<feature type="domain" description="Tetrapyrrole biosynthesis uroporphyrinogen III synthase" evidence="2">
    <location>
        <begin position="25"/>
        <end position="248"/>
    </location>
</feature>
<dbReference type="PANTHER" id="PTHR12390">
    <property type="entry name" value="UROPORPHYRINOGEN III SYNTHASE"/>
    <property type="match status" value="1"/>
</dbReference>
<dbReference type="GO" id="GO:0006782">
    <property type="term" value="P:protoporphyrinogen IX biosynthetic process"/>
    <property type="evidence" value="ECO:0007669"/>
    <property type="project" value="UniProtKB-UniPathway"/>
</dbReference>
<dbReference type="InterPro" id="IPR036108">
    <property type="entry name" value="4pyrrol_syn_uPrphyn_synt_sf"/>
</dbReference>
<reference evidence="3 4" key="1">
    <citation type="journal article" date="2017" name="Gigascience">
        <title>Draft genome of the honey bee ectoparasitic mite, Tropilaelaps mercedesae, is shaped by the parasitic life history.</title>
        <authorList>
            <person name="Dong X."/>
            <person name="Armstrong S.D."/>
            <person name="Xia D."/>
            <person name="Makepeace B.L."/>
            <person name="Darby A.C."/>
            <person name="Kadowaki T."/>
        </authorList>
    </citation>
    <scope>NUCLEOTIDE SEQUENCE [LARGE SCALE GENOMIC DNA]</scope>
    <source>
        <strain evidence="3">Wuxi-XJTLU</strain>
    </source>
</reference>
<dbReference type="Gene3D" id="3.40.50.10090">
    <property type="match status" value="2"/>
</dbReference>
<dbReference type="EMBL" id="MNPL01028897">
    <property type="protein sequence ID" value="OQR67414.1"/>
    <property type="molecule type" value="Genomic_DNA"/>
</dbReference>
<dbReference type="OrthoDB" id="5595751at2759"/>
<dbReference type="GO" id="GO:0006780">
    <property type="term" value="P:uroporphyrinogen III biosynthetic process"/>
    <property type="evidence" value="ECO:0007669"/>
    <property type="project" value="InterPro"/>
</dbReference>
<name>A0A1V9X1P1_9ACAR</name>
<dbReference type="AlphaFoldDB" id="A0A1V9X1P1"/>
<dbReference type="InterPro" id="IPR039793">
    <property type="entry name" value="UROS/Hem4"/>
</dbReference>
<comment type="caution">
    <text evidence="3">The sequence shown here is derived from an EMBL/GenBank/DDBJ whole genome shotgun (WGS) entry which is preliminary data.</text>
</comment>
<dbReference type="FunCoup" id="A0A1V9X1P1">
    <property type="interactions" value="341"/>
</dbReference>
<dbReference type="InParanoid" id="A0A1V9X1P1"/>
<protein>
    <submittedName>
        <fullName evidence="3">Uroporphyrinogen-III synthase-like</fullName>
    </submittedName>
</protein>
<accession>A0A1V9X1P1</accession>
<dbReference type="CDD" id="cd06578">
    <property type="entry name" value="HemD"/>
    <property type="match status" value="1"/>
</dbReference>
<evidence type="ECO:0000259" key="2">
    <source>
        <dbReference type="Pfam" id="PF02602"/>
    </source>
</evidence>
<dbReference type="PANTHER" id="PTHR12390:SF0">
    <property type="entry name" value="UROPORPHYRINOGEN-III SYNTHASE"/>
    <property type="match status" value="1"/>
</dbReference>
<evidence type="ECO:0000313" key="3">
    <source>
        <dbReference type="EMBL" id="OQR67414.1"/>
    </source>
</evidence>
<feature type="non-terminal residue" evidence="3">
    <location>
        <position position="287"/>
    </location>
</feature>
<dbReference type="GO" id="GO:0004852">
    <property type="term" value="F:uroporphyrinogen-III synthase activity"/>
    <property type="evidence" value="ECO:0007669"/>
    <property type="project" value="InterPro"/>
</dbReference>
<evidence type="ECO:0000256" key="1">
    <source>
        <dbReference type="SAM" id="MobiDB-lite"/>
    </source>
</evidence>
<gene>
    <name evidence="3" type="ORF">BIW11_13546</name>
</gene>
<dbReference type="UniPathway" id="UPA00251">
    <property type="reaction ID" value="UER00320"/>
</dbReference>
<proteinExistence type="predicted"/>
<dbReference type="SUPFAM" id="SSF69618">
    <property type="entry name" value="HemD-like"/>
    <property type="match status" value="1"/>
</dbReference>
<dbReference type="Pfam" id="PF02602">
    <property type="entry name" value="HEM4"/>
    <property type="match status" value="1"/>
</dbReference>
<evidence type="ECO:0000313" key="4">
    <source>
        <dbReference type="Proteomes" id="UP000192247"/>
    </source>
</evidence>
<dbReference type="GO" id="GO:0005829">
    <property type="term" value="C:cytosol"/>
    <property type="evidence" value="ECO:0007669"/>
    <property type="project" value="TreeGrafter"/>
</dbReference>
<dbReference type="STRING" id="418985.A0A1V9X1P1"/>
<organism evidence="3 4">
    <name type="scientific">Tropilaelaps mercedesae</name>
    <dbReference type="NCBI Taxonomy" id="418985"/>
    <lineage>
        <taxon>Eukaryota</taxon>
        <taxon>Metazoa</taxon>
        <taxon>Ecdysozoa</taxon>
        <taxon>Arthropoda</taxon>
        <taxon>Chelicerata</taxon>
        <taxon>Arachnida</taxon>
        <taxon>Acari</taxon>
        <taxon>Parasitiformes</taxon>
        <taxon>Mesostigmata</taxon>
        <taxon>Gamasina</taxon>
        <taxon>Dermanyssoidea</taxon>
        <taxon>Laelapidae</taxon>
        <taxon>Tropilaelaps</taxon>
    </lineage>
</organism>
<dbReference type="Proteomes" id="UP000192247">
    <property type="component" value="Unassembled WGS sequence"/>
</dbReference>
<feature type="region of interest" description="Disordered" evidence="1">
    <location>
        <begin position="253"/>
        <end position="287"/>
    </location>
</feature>
<keyword evidence="4" id="KW-1185">Reference proteome</keyword>
<dbReference type="InterPro" id="IPR003754">
    <property type="entry name" value="4pyrrol_synth_uPrphyn_synth"/>
</dbReference>
<sequence length="287" mass="31755">MGGFNGAVLLFKGDEVDPQDRYLLELTEAGFRTFHIPVLQFSFVNQASTYRTRHAFCLKLTCAIALRDKLWTALKSAYKYSGIILTSPRCVRAVEAVWSFKIYERWNERKVFVVGPSTSRAVKDSLHLTTEGEETGSSEALAILIRKSLNIEQGSTVKPLPLLYPCSSLADTDNFSDLPVERIVAYETADCVDLRSVEQVAKERIVCAFFSPSGVRAVVRELHKRGLTKFLAVAIGSTTAQASKQKDWIQQLPDGPALANEGHSPDEVCEKPSPTALKSAIKKLSSR</sequence>